<gene>
    <name evidence="3" type="ORF">RhiirC2_823454</name>
</gene>
<feature type="region of interest" description="Disordered" evidence="1">
    <location>
        <begin position="80"/>
        <end position="99"/>
    </location>
</feature>
<evidence type="ECO:0000313" key="3">
    <source>
        <dbReference type="EMBL" id="PKK58270.1"/>
    </source>
</evidence>
<evidence type="ECO:0000313" key="4">
    <source>
        <dbReference type="Proteomes" id="UP000233469"/>
    </source>
</evidence>
<reference evidence="3 4" key="1">
    <citation type="submission" date="2016-04" db="EMBL/GenBank/DDBJ databases">
        <title>Genome analyses suggest a sexual origin of heterokaryosis in a supposedly ancient asexual fungus.</title>
        <authorList>
            <person name="Ropars J."/>
            <person name="Sedzielewska K."/>
            <person name="Noel J."/>
            <person name="Charron P."/>
            <person name="Farinelli L."/>
            <person name="Marton T."/>
            <person name="Kruger M."/>
            <person name="Pelin A."/>
            <person name="Brachmann A."/>
            <person name="Corradi N."/>
        </authorList>
    </citation>
    <scope>NUCLEOTIDE SEQUENCE [LARGE SCALE GENOMIC DNA]</scope>
    <source>
        <strain evidence="3 4">C2</strain>
    </source>
</reference>
<evidence type="ECO:0000256" key="1">
    <source>
        <dbReference type="SAM" id="MobiDB-lite"/>
    </source>
</evidence>
<dbReference type="Proteomes" id="UP000233469">
    <property type="component" value="Unassembled WGS sequence"/>
</dbReference>
<sequence>MGGVIEEPVQISSSDPKEIDSLRLELERAKEDLNSKEYTIECMEKGIESSNSIFRREIDALYSARSKLREENMSFRDQLELKEKPRGASHNEVDPLPPPINNSLQLGPKGILPTLDPTISVGGAEVVPLLATTSIIVSSASLISPMVTYSILALLLIVVIWLVVRKCWNSWKKSNTEYPPNRNYFLSSLDISEAGLYDRRLED</sequence>
<dbReference type="VEuPathDB" id="FungiDB:RhiirA1_460329"/>
<comment type="caution">
    <text evidence="3">The sequence shown here is derived from an EMBL/GenBank/DDBJ whole genome shotgun (WGS) entry which is preliminary data.</text>
</comment>
<proteinExistence type="predicted"/>
<keyword evidence="2" id="KW-0812">Transmembrane</keyword>
<accession>A0A2N1M9G2</accession>
<protein>
    <submittedName>
        <fullName evidence="3">Uncharacterized protein</fullName>
    </submittedName>
</protein>
<evidence type="ECO:0000256" key="2">
    <source>
        <dbReference type="SAM" id="Phobius"/>
    </source>
</evidence>
<keyword evidence="2" id="KW-1133">Transmembrane helix</keyword>
<dbReference type="VEuPathDB" id="FungiDB:FUN_003665"/>
<organism evidence="3 4">
    <name type="scientific">Rhizophagus irregularis</name>
    <dbReference type="NCBI Taxonomy" id="588596"/>
    <lineage>
        <taxon>Eukaryota</taxon>
        <taxon>Fungi</taxon>
        <taxon>Fungi incertae sedis</taxon>
        <taxon>Mucoromycota</taxon>
        <taxon>Glomeromycotina</taxon>
        <taxon>Glomeromycetes</taxon>
        <taxon>Glomerales</taxon>
        <taxon>Glomeraceae</taxon>
        <taxon>Rhizophagus</taxon>
    </lineage>
</organism>
<dbReference type="AlphaFoldDB" id="A0A2N1M9G2"/>
<keyword evidence="2" id="KW-0472">Membrane</keyword>
<feature type="compositionally biased region" description="Basic and acidic residues" evidence="1">
    <location>
        <begin position="80"/>
        <end position="93"/>
    </location>
</feature>
<dbReference type="EMBL" id="LLXL01003716">
    <property type="protein sequence ID" value="PKK58270.1"/>
    <property type="molecule type" value="Genomic_DNA"/>
</dbReference>
<name>A0A2N1M9G2_9GLOM</name>
<reference evidence="3 4" key="2">
    <citation type="submission" date="2017-10" db="EMBL/GenBank/DDBJ databases">
        <title>Extensive intraspecific genome diversity in a model arbuscular mycorrhizal fungus.</title>
        <authorList>
            <person name="Chen E.C.H."/>
            <person name="Morin E."/>
            <person name="Baudet D."/>
            <person name="Noel J."/>
            <person name="Ndikumana S."/>
            <person name="Charron P."/>
            <person name="St-Onge C."/>
            <person name="Giorgi J."/>
            <person name="Grigoriev I.V."/>
            <person name="Roux C."/>
            <person name="Martin F.M."/>
            <person name="Corradi N."/>
        </authorList>
    </citation>
    <scope>NUCLEOTIDE SEQUENCE [LARGE SCALE GENOMIC DNA]</scope>
    <source>
        <strain evidence="3 4">C2</strain>
    </source>
</reference>
<feature type="transmembrane region" description="Helical" evidence="2">
    <location>
        <begin position="142"/>
        <end position="164"/>
    </location>
</feature>